<accession>A0AAJ0BQX3</accession>
<dbReference type="AlphaFoldDB" id="A0AAJ0BQX3"/>
<feature type="compositionally biased region" description="Polar residues" evidence="1">
    <location>
        <begin position="38"/>
        <end position="53"/>
    </location>
</feature>
<name>A0AAJ0BQX3_9PEZI</name>
<proteinExistence type="predicted"/>
<comment type="caution">
    <text evidence="2">The sequence shown here is derived from an EMBL/GenBank/DDBJ whole genome shotgun (WGS) entry which is preliminary data.</text>
</comment>
<keyword evidence="3" id="KW-1185">Reference proteome</keyword>
<protein>
    <submittedName>
        <fullName evidence="2">Uncharacterized protein</fullName>
    </submittedName>
</protein>
<sequence>MAKKAKKLRRIVKAARQAARKAYIHPRRKSLDQDEALHTNSSNESTSDELSNRNIPTLGDRFHSLAGELRAEIFAWLLVRPVKWDVEHKPLCEKRKCPNPYFNIDPWAWHEEGVVCATTSTTDEWRCRPDGQGSVADVHPWRSQWASEPRNPYICDRCYDDRHRCKPFPRAANLPCLCARRENLQTLLVCRRWYEEAGHVFYTRNTFGFTRPYECVAFLTNISPRWRGFVTKISFLVECRDGFAPTTADEELAEMRSCLRPDSELEAMWGRLLALPALSELELDSMLLTGLNWASILTALRFRNVRRVTFARGNPGSMMDPESKAYVWPRLANRRIVDDSKFVVNTARRLKGSQKCWGHVRYVEHETNERLERAVQAQRRAYVKEFRAAWNVNR</sequence>
<dbReference type="PANTHER" id="PTHR38790">
    <property type="entry name" value="2EXR DOMAIN-CONTAINING PROTEIN-RELATED"/>
    <property type="match status" value="1"/>
</dbReference>
<reference evidence="2" key="1">
    <citation type="submission" date="2023-06" db="EMBL/GenBank/DDBJ databases">
        <title>Genome-scale phylogeny and comparative genomics of the fungal order Sordariales.</title>
        <authorList>
            <consortium name="Lawrence Berkeley National Laboratory"/>
            <person name="Hensen N."/>
            <person name="Bonometti L."/>
            <person name="Westerberg I."/>
            <person name="Brannstrom I.O."/>
            <person name="Guillou S."/>
            <person name="Cros-Aarteil S."/>
            <person name="Calhoun S."/>
            <person name="Haridas S."/>
            <person name="Kuo A."/>
            <person name="Mondo S."/>
            <person name="Pangilinan J."/>
            <person name="Riley R."/>
            <person name="Labutti K."/>
            <person name="Andreopoulos B."/>
            <person name="Lipzen A."/>
            <person name="Chen C."/>
            <person name="Yanf M."/>
            <person name="Daum C."/>
            <person name="Ng V."/>
            <person name="Clum A."/>
            <person name="Steindorff A."/>
            <person name="Ohm R."/>
            <person name="Martin F."/>
            <person name="Silar P."/>
            <person name="Natvig D."/>
            <person name="Lalanne C."/>
            <person name="Gautier V."/>
            <person name="Ament-Velasquez S.L."/>
            <person name="Kruys A."/>
            <person name="Hutchinson M.I."/>
            <person name="Powell A.J."/>
            <person name="Barry K."/>
            <person name="Miller A.N."/>
            <person name="Grigoriev I.V."/>
            <person name="Debuchy R."/>
            <person name="Gladieux P."/>
            <person name="Thoren M.H."/>
            <person name="Johannesson H."/>
        </authorList>
    </citation>
    <scope>NUCLEOTIDE SEQUENCE</scope>
    <source>
        <strain evidence="2">8032-3</strain>
    </source>
</reference>
<dbReference type="GeneID" id="85308277"/>
<evidence type="ECO:0000256" key="1">
    <source>
        <dbReference type="SAM" id="MobiDB-lite"/>
    </source>
</evidence>
<feature type="region of interest" description="Disordered" evidence="1">
    <location>
        <begin position="30"/>
        <end position="53"/>
    </location>
</feature>
<gene>
    <name evidence="2" type="ORF">QBC33DRAFT_462774</name>
</gene>
<dbReference type="EMBL" id="MU839052">
    <property type="protein sequence ID" value="KAK1761763.1"/>
    <property type="molecule type" value="Genomic_DNA"/>
</dbReference>
<evidence type="ECO:0000313" key="3">
    <source>
        <dbReference type="Proteomes" id="UP001244011"/>
    </source>
</evidence>
<dbReference type="RefSeq" id="XP_060277976.1">
    <property type="nucleotide sequence ID" value="XM_060425090.1"/>
</dbReference>
<dbReference type="Proteomes" id="UP001244011">
    <property type="component" value="Unassembled WGS sequence"/>
</dbReference>
<evidence type="ECO:0000313" key="2">
    <source>
        <dbReference type="EMBL" id="KAK1761763.1"/>
    </source>
</evidence>
<organism evidence="2 3">
    <name type="scientific">Phialemonium atrogriseum</name>
    <dbReference type="NCBI Taxonomy" id="1093897"/>
    <lineage>
        <taxon>Eukaryota</taxon>
        <taxon>Fungi</taxon>
        <taxon>Dikarya</taxon>
        <taxon>Ascomycota</taxon>
        <taxon>Pezizomycotina</taxon>
        <taxon>Sordariomycetes</taxon>
        <taxon>Sordariomycetidae</taxon>
        <taxon>Cephalothecales</taxon>
        <taxon>Cephalothecaceae</taxon>
        <taxon>Phialemonium</taxon>
    </lineage>
</organism>